<organism evidence="2 3">
    <name type="scientific">Helianthus annuus</name>
    <name type="common">Common sunflower</name>
    <dbReference type="NCBI Taxonomy" id="4232"/>
    <lineage>
        <taxon>Eukaryota</taxon>
        <taxon>Viridiplantae</taxon>
        <taxon>Streptophyta</taxon>
        <taxon>Embryophyta</taxon>
        <taxon>Tracheophyta</taxon>
        <taxon>Spermatophyta</taxon>
        <taxon>Magnoliopsida</taxon>
        <taxon>eudicotyledons</taxon>
        <taxon>Gunneridae</taxon>
        <taxon>Pentapetalae</taxon>
        <taxon>asterids</taxon>
        <taxon>campanulids</taxon>
        <taxon>Asterales</taxon>
        <taxon>Asteraceae</taxon>
        <taxon>Asteroideae</taxon>
        <taxon>Heliantheae alliance</taxon>
        <taxon>Heliantheae</taxon>
        <taxon>Helianthus</taxon>
    </lineage>
</organism>
<dbReference type="EMBL" id="MNCJ02000329">
    <property type="protein sequence ID" value="KAF5770374.1"/>
    <property type="molecule type" value="Genomic_DNA"/>
</dbReference>
<reference evidence="2" key="1">
    <citation type="journal article" date="2017" name="Nature">
        <title>The sunflower genome provides insights into oil metabolism, flowering and Asterid evolution.</title>
        <authorList>
            <person name="Badouin H."/>
            <person name="Gouzy J."/>
            <person name="Grassa C.J."/>
            <person name="Murat F."/>
            <person name="Staton S.E."/>
            <person name="Cottret L."/>
            <person name="Lelandais-Briere C."/>
            <person name="Owens G.L."/>
            <person name="Carrere S."/>
            <person name="Mayjonade B."/>
            <person name="Legrand L."/>
            <person name="Gill N."/>
            <person name="Kane N.C."/>
            <person name="Bowers J.E."/>
            <person name="Hubner S."/>
            <person name="Bellec A."/>
            <person name="Berard A."/>
            <person name="Berges H."/>
            <person name="Blanchet N."/>
            <person name="Boniface M.C."/>
            <person name="Brunel D."/>
            <person name="Catrice O."/>
            <person name="Chaidir N."/>
            <person name="Claudel C."/>
            <person name="Donnadieu C."/>
            <person name="Faraut T."/>
            <person name="Fievet G."/>
            <person name="Helmstetter N."/>
            <person name="King M."/>
            <person name="Knapp S.J."/>
            <person name="Lai Z."/>
            <person name="Le Paslier M.C."/>
            <person name="Lippi Y."/>
            <person name="Lorenzon L."/>
            <person name="Mandel J.R."/>
            <person name="Marage G."/>
            <person name="Marchand G."/>
            <person name="Marquand E."/>
            <person name="Bret-Mestries E."/>
            <person name="Morien E."/>
            <person name="Nambeesan S."/>
            <person name="Nguyen T."/>
            <person name="Pegot-Espagnet P."/>
            <person name="Pouilly N."/>
            <person name="Raftis F."/>
            <person name="Sallet E."/>
            <person name="Schiex T."/>
            <person name="Thomas J."/>
            <person name="Vandecasteele C."/>
            <person name="Vares D."/>
            <person name="Vear F."/>
            <person name="Vautrin S."/>
            <person name="Crespi M."/>
            <person name="Mangin B."/>
            <person name="Burke J.M."/>
            <person name="Salse J."/>
            <person name="Munos S."/>
            <person name="Vincourt P."/>
            <person name="Rieseberg L.H."/>
            <person name="Langlade N.B."/>
        </authorList>
    </citation>
    <scope>NUCLEOTIDE SEQUENCE</scope>
    <source>
        <tissue evidence="2">Leaves</tissue>
    </source>
</reference>
<feature type="region of interest" description="Disordered" evidence="1">
    <location>
        <begin position="20"/>
        <end position="46"/>
    </location>
</feature>
<evidence type="ECO:0000256" key="1">
    <source>
        <dbReference type="SAM" id="MobiDB-lite"/>
    </source>
</evidence>
<feature type="compositionally biased region" description="Basic and acidic residues" evidence="1">
    <location>
        <begin position="32"/>
        <end position="46"/>
    </location>
</feature>
<gene>
    <name evidence="2" type="ORF">HanXRQr2_Chr14g0658741</name>
</gene>
<proteinExistence type="predicted"/>
<accession>A0A9K3EDB6</accession>
<keyword evidence="3" id="KW-1185">Reference proteome</keyword>
<evidence type="ECO:0000313" key="2">
    <source>
        <dbReference type="EMBL" id="KAF5770374.1"/>
    </source>
</evidence>
<evidence type="ECO:0000313" key="3">
    <source>
        <dbReference type="Proteomes" id="UP000215914"/>
    </source>
</evidence>
<reference evidence="2" key="2">
    <citation type="submission" date="2020-06" db="EMBL/GenBank/DDBJ databases">
        <title>Helianthus annuus Genome sequencing and assembly Release 2.</title>
        <authorList>
            <person name="Gouzy J."/>
            <person name="Langlade N."/>
            <person name="Munos S."/>
        </authorList>
    </citation>
    <scope>NUCLEOTIDE SEQUENCE</scope>
    <source>
        <tissue evidence="2">Leaves</tissue>
    </source>
</reference>
<name>A0A9K3EDB6_HELAN</name>
<dbReference type="Proteomes" id="UP000215914">
    <property type="component" value="Unassembled WGS sequence"/>
</dbReference>
<protein>
    <submittedName>
        <fullName evidence="2">Uncharacterized protein</fullName>
    </submittedName>
</protein>
<sequence>MLFEECQSIEQTVRSSDIQLGTNLEAPSRSSELADRTNRSIDRLER</sequence>
<dbReference type="Gramene" id="mRNA:HanXRQr2_Chr14g0658741">
    <property type="protein sequence ID" value="mRNA:HanXRQr2_Chr14g0658741"/>
    <property type="gene ID" value="HanXRQr2_Chr14g0658741"/>
</dbReference>
<comment type="caution">
    <text evidence="2">The sequence shown here is derived from an EMBL/GenBank/DDBJ whole genome shotgun (WGS) entry which is preliminary data.</text>
</comment>
<dbReference type="AlphaFoldDB" id="A0A9K3EDB6"/>